<dbReference type="EMBL" id="LLXI01000013">
    <property type="protein sequence ID" value="PKY37913.1"/>
    <property type="molecule type" value="Genomic_DNA"/>
</dbReference>
<dbReference type="InterPro" id="IPR011009">
    <property type="entry name" value="Kinase-like_dom_sf"/>
</dbReference>
<keyword evidence="4" id="KW-1185">Reference proteome</keyword>
<dbReference type="InterPro" id="IPR000719">
    <property type="entry name" value="Prot_kinase_dom"/>
</dbReference>
<name>A0A2I1FUC8_9GLOM</name>
<dbReference type="GO" id="GO:0004672">
    <property type="term" value="F:protein kinase activity"/>
    <property type="evidence" value="ECO:0007669"/>
    <property type="project" value="InterPro"/>
</dbReference>
<dbReference type="GO" id="GO:0005524">
    <property type="term" value="F:ATP binding"/>
    <property type="evidence" value="ECO:0007669"/>
    <property type="project" value="InterPro"/>
</dbReference>
<protein>
    <recommendedName>
        <fullName evidence="2">Protein kinase domain-containing protein</fullName>
    </recommendedName>
</protein>
<proteinExistence type="predicted"/>
<dbReference type="SUPFAM" id="SSF56112">
    <property type="entry name" value="Protein kinase-like (PK-like)"/>
    <property type="match status" value="1"/>
</dbReference>
<dbReference type="InterPro" id="IPR001245">
    <property type="entry name" value="Ser-Thr/Tyr_kinase_cat_dom"/>
</dbReference>
<dbReference type="VEuPathDB" id="FungiDB:RhiirFUN_024857"/>
<dbReference type="Proteomes" id="UP000234323">
    <property type="component" value="Unassembled WGS sequence"/>
</dbReference>
<evidence type="ECO:0000313" key="4">
    <source>
        <dbReference type="Proteomes" id="UP000234323"/>
    </source>
</evidence>
<organism evidence="3 4">
    <name type="scientific">Rhizophagus irregularis</name>
    <dbReference type="NCBI Taxonomy" id="588596"/>
    <lineage>
        <taxon>Eukaryota</taxon>
        <taxon>Fungi</taxon>
        <taxon>Fungi incertae sedis</taxon>
        <taxon>Mucoromycota</taxon>
        <taxon>Glomeromycotina</taxon>
        <taxon>Glomeromycetes</taxon>
        <taxon>Glomerales</taxon>
        <taxon>Glomeraceae</taxon>
        <taxon>Rhizophagus</taxon>
    </lineage>
</organism>
<reference evidence="3 4" key="1">
    <citation type="submission" date="2015-10" db="EMBL/GenBank/DDBJ databases">
        <title>Genome analyses suggest a sexual origin of heterokaryosis in a supposedly ancient asexual fungus.</title>
        <authorList>
            <person name="Ropars J."/>
            <person name="Sedzielewska K."/>
            <person name="Noel J."/>
            <person name="Charron P."/>
            <person name="Farinelli L."/>
            <person name="Marton T."/>
            <person name="Kruger M."/>
            <person name="Pelin A."/>
            <person name="Brachmann A."/>
            <person name="Corradi N."/>
        </authorList>
    </citation>
    <scope>NUCLEOTIDE SEQUENCE [LARGE SCALE GENOMIC DNA]</scope>
    <source>
        <strain evidence="3 4">A4</strain>
    </source>
</reference>
<sequence>MDYNPESSFRSLSPSGSQDESQSYGNCSECKQRRTAVAWCKNCDIAILKENFCSWTSGNSIIDKFIRDTQLSANENMDHLEWIEFDQFDLVENINKRGAFSSIYSAVWMEGPRCNLNEEAEVWNRNGPIKVILKRLDDSQSMSLEFINQLYKYHKCLQNGALADCFGITKDLTSCYMFVIKYYKNGNLYSYLDETIGILCWRDIVDMLWSISEGLHVIHEHNLVHGHLHGGNRPTASQLCEYLGNWTAICDDTDPSDLSNQFDLAEEIKFADLDKLKFNIAPCHENAIYFSRPLDSTINSESSTQFFSGKM</sequence>
<dbReference type="VEuPathDB" id="FungiDB:RhiirA1_532327"/>
<evidence type="ECO:0000313" key="3">
    <source>
        <dbReference type="EMBL" id="PKY37913.1"/>
    </source>
</evidence>
<dbReference type="VEuPathDB" id="FungiDB:FUN_025485"/>
<evidence type="ECO:0000259" key="2">
    <source>
        <dbReference type="PROSITE" id="PS50011"/>
    </source>
</evidence>
<dbReference type="VEuPathDB" id="FungiDB:FUN_025487"/>
<dbReference type="AlphaFoldDB" id="A0A2I1FUC8"/>
<dbReference type="Pfam" id="PF07714">
    <property type="entry name" value="PK_Tyr_Ser-Thr"/>
    <property type="match status" value="1"/>
</dbReference>
<dbReference type="VEuPathDB" id="FungiDB:RhiirFUN_024877"/>
<gene>
    <name evidence="3" type="ORF">RhiirA4_497810</name>
</gene>
<evidence type="ECO:0000256" key="1">
    <source>
        <dbReference type="SAM" id="MobiDB-lite"/>
    </source>
</evidence>
<comment type="caution">
    <text evidence="3">The sequence shown here is derived from an EMBL/GenBank/DDBJ whole genome shotgun (WGS) entry which is preliminary data.</text>
</comment>
<feature type="region of interest" description="Disordered" evidence="1">
    <location>
        <begin position="1"/>
        <end position="25"/>
    </location>
</feature>
<feature type="domain" description="Protein kinase" evidence="2">
    <location>
        <begin position="89"/>
        <end position="311"/>
    </location>
</feature>
<dbReference type="Gene3D" id="1.10.510.10">
    <property type="entry name" value="Transferase(Phosphotransferase) domain 1"/>
    <property type="match status" value="1"/>
</dbReference>
<accession>A0A2I1FUC8</accession>
<dbReference type="PROSITE" id="PS50011">
    <property type="entry name" value="PROTEIN_KINASE_DOM"/>
    <property type="match status" value="1"/>
</dbReference>